<evidence type="ECO:0000256" key="1">
    <source>
        <dbReference type="ARBA" id="ARBA00022723"/>
    </source>
</evidence>
<protein>
    <recommendedName>
        <fullName evidence="6">BED-type domain-containing protein</fullName>
    </recommendedName>
</protein>
<evidence type="ECO:0000256" key="4">
    <source>
        <dbReference type="PROSITE-ProRule" id="PRU00027"/>
    </source>
</evidence>
<name>A0A8K0P3A9_LADFU</name>
<dbReference type="GO" id="GO:0003677">
    <property type="term" value="F:DNA binding"/>
    <property type="evidence" value="ECO:0007669"/>
    <property type="project" value="InterPro"/>
</dbReference>
<organism evidence="7 8">
    <name type="scientific">Ladona fulva</name>
    <name type="common">Scarce chaser dragonfly</name>
    <name type="synonym">Libellula fulva</name>
    <dbReference type="NCBI Taxonomy" id="123851"/>
    <lineage>
        <taxon>Eukaryota</taxon>
        <taxon>Metazoa</taxon>
        <taxon>Ecdysozoa</taxon>
        <taxon>Arthropoda</taxon>
        <taxon>Hexapoda</taxon>
        <taxon>Insecta</taxon>
        <taxon>Pterygota</taxon>
        <taxon>Palaeoptera</taxon>
        <taxon>Odonata</taxon>
        <taxon>Epiprocta</taxon>
        <taxon>Anisoptera</taxon>
        <taxon>Libelluloidea</taxon>
        <taxon>Libellulidae</taxon>
        <taxon>Ladona</taxon>
    </lineage>
</organism>
<dbReference type="AlphaFoldDB" id="A0A8K0P3A9"/>
<reference evidence="7" key="1">
    <citation type="submission" date="2013-04" db="EMBL/GenBank/DDBJ databases">
        <authorList>
            <person name="Qu J."/>
            <person name="Murali S.C."/>
            <person name="Bandaranaike D."/>
            <person name="Bellair M."/>
            <person name="Blankenburg K."/>
            <person name="Chao H."/>
            <person name="Dinh H."/>
            <person name="Doddapaneni H."/>
            <person name="Downs B."/>
            <person name="Dugan-Rocha S."/>
            <person name="Elkadiri S."/>
            <person name="Gnanaolivu R.D."/>
            <person name="Hernandez B."/>
            <person name="Javaid M."/>
            <person name="Jayaseelan J.C."/>
            <person name="Lee S."/>
            <person name="Li M."/>
            <person name="Ming W."/>
            <person name="Munidasa M."/>
            <person name="Muniz J."/>
            <person name="Nguyen L."/>
            <person name="Ongeri F."/>
            <person name="Osuji N."/>
            <person name="Pu L.-L."/>
            <person name="Puazo M."/>
            <person name="Qu C."/>
            <person name="Quiroz J."/>
            <person name="Raj R."/>
            <person name="Weissenberger G."/>
            <person name="Xin Y."/>
            <person name="Zou X."/>
            <person name="Han Y."/>
            <person name="Richards S."/>
            <person name="Worley K."/>
            <person name="Muzny D."/>
            <person name="Gibbs R."/>
        </authorList>
    </citation>
    <scope>NUCLEOTIDE SEQUENCE</scope>
    <source>
        <strain evidence="7">Sampled in the wild</strain>
    </source>
</reference>
<evidence type="ECO:0000256" key="5">
    <source>
        <dbReference type="SAM" id="MobiDB-lite"/>
    </source>
</evidence>
<sequence length="153" mass="17936">MKLKTSAIWNFFCEIDSNTAKCNICERIYSRKGGTTTSLKGHLKALRMDMYEELLRLEKEPRLATERDPKTQLEKAKNRKERGEGKEDPRSQKWVSPLRSKDLVEQKKEDMGREIGWCMRRRKGRVMNQDGVHYDHGGTVLRQLIINKLVNDN</sequence>
<dbReference type="PROSITE" id="PS50808">
    <property type="entry name" value="ZF_BED"/>
    <property type="match status" value="1"/>
</dbReference>
<dbReference type="Proteomes" id="UP000792457">
    <property type="component" value="Unassembled WGS sequence"/>
</dbReference>
<feature type="domain" description="BED-type" evidence="6">
    <location>
        <begin position="3"/>
        <end position="54"/>
    </location>
</feature>
<dbReference type="SMART" id="SM00614">
    <property type="entry name" value="ZnF_BED"/>
    <property type="match status" value="1"/>
</dbReference>
<keyword evidence="3" id="KW-0862">Zinc</keyword>
<keyword evidence="8" id="KW-1185">Reference proteome</keyword>
<evidence type="ECO:0000256" key="3">
    <source>
        <dbReference type="ARBA" id="ARBA00022833"/>
    </source>
</evidence>
<dbReference type="SUPFAM" id="SSF57667">
    <property type="entry name" value="beta-beta-alpha zinc fingers"/>
    <property type="match status" value="1"/>
</dbReference>
<keyword evidence="1" id="KW-0479">Metal-binding</keyword>
<dbReference type="OrthoDB" id="7699631at2759"/>
<accession>A0A8K0P3A9</accession>
<dbReference type="InterPro" id="IPR003656">
    <property type="entry name" value="Znf_BED"/>
</dbReference>
<evidence type="ECO:0000256" key="2">
    <source>
        <dbReference type="ARBA" id="ARBA00022771"/>
    </source>
</evidence>
<feature type="region of interest" description="Disordered" evidence="5">
    <location>
        <begin position="60"/>
        <end position="107"/>
    </location>
</feature>
<evidence type="ECO:0000259" key="6">
    <source>
        <dbReference type="PROSITE" id="PS50808"/>
    </source>
</evidence>
<dbReference type="Pfam" id="PF02892">
    <property type="entry name" value="zf-BED"/>
    <property type="match status" value="1"/>
</dbReference>
<reference evidence="7" key="2">
    <citation type="submission" date="2017-10" db="EMBL/GenBank/DDBJ databases">
        <title>Ladona fulva Genome sequencing and assembly.</title>
        <authorList>
            <person name="Murali S."/>
            <person name="Richards S."/>
            <person name="Bandaranaike D."/>
            <person name="Bellair M."/>
            <person name="Blankenburg K."/>
            <person name="Chao H."/>
            <person name="Dinh H."/>
            <person name="Doddapaneni H."/>
            <person name="Dugan-Rocha S."/>
            <person name="Elkadiri S."/>
            <person name="Gnanaolivu R."/>
            <person name="Hernandez B."/>
            <person name="Skinner E."/>
            <person name="Javaid M."/>
            <person name="Lee S."/>
            <person name="Li M."/>
            <person name="Ming W."/>
            <person name="Munidasa M."/>
            <person name="Muniz J."/>
            <person name="Nguyen L."/>
            <person name="Hughes D."/>
            <person name="Osuji N."/>
            <person name="Pu L.-L."/>
            <person name="Puazo M."/>
            <person name="Qu C."/>
            <person name="Quiroz J."/>
            <person name="Raj R."/>
            <person name="Weissenberger G."/>
            <person name="Xin Y."/>
            <person name="Zou X."/>
            <person name="Han Y."/>
            <person name="Worley K."/>
            <person name="Muzny D."/>
            <person name="Gibbs R."/>
        </authorList>
    </citation>
    <scope>NUCLEOTIDE SEQUENCE</scope>
    <source>
        <strain evidence="7">Sampled in the wild</strain>
    </source>
</reference>
<keyword evidence="2 4" id="KW-0863">Zinc-finger</keyword>
<dbReference type="GO" id="GO:0008270">
    <property type="term" value="F:zinc ion binding"/>
    <property type="evidence" value="ECO:0007669"/>
    <property type="project" value="UniProtKB-KW"/>
</dbReference>
<proteinExistence type="predicted"/>
<gene>
    <name evidence="7" type="ORF">J437_LFUL005564</name>
</gene>
<evidence type="ECO:0000313" key="7">
    <source>
        <dbReference type="EMBL" id="KAG8229459.1"/>
    </source>
</evidence>
<dbReference type="EMBL" id="KZ308429">
    <property type="protein sequence ID" value="KAG8229459.1"/>
    <property type="molecule type" value="Genomic_DNA"/>
</dbReference>
<feature type="compositionally biased region" description="Basic and acidic residues" evidence="5">
    <location>
        <begin position="60"/>
        <end position="91"/>
    </location>
</feature>
<evidence type="ECO:0000313" key="8">
    <source>
        <dbReference type="Proteomes" id="UP000792457"/>
    </source>
</evidence>
<dbReference type="InterPro" id="IPR036236">
    <property type="entry name" value="Znf_C2H2_sf"/>
</dbReference>
<comment type="caution">
    <text evidence="7">The sequence shown here is derived from an EMBL/GenBank/DDBJ whole genome shotgun (WGS) entry which is preliminary data.</text>
</comment>